<keyword evidence="1" id="KW-0732">Signal</keyword>
<protein>
    <recommendedName>
        <fullName evidence="3">H(+)-exporting diphosphatase</fullName>
    </recommendedName>
</protein>
<sequence length="216" mass="23417">MKNCLSIALLLSCLVSSANGFFQSAAKKSSPLAQEAVQIYGDKYNYNKPRKEDSVFDSLSRIGVPKTDIDGSQVMSAKAEPGRRITDMKEAEVAATFNGISAVYGDERAIEMVRIFPFCLSFNKNSFAPTFAIWAEIFGEEETKDMVSRNPGLLAIQPKDAGINTDNTMMFSYIIAATRPIGIFGPVGIFALLMVPVIEGTTGIPIKQPLFAALGL</sequence>
<organism evidence="2">
    <name type="scientific">Pseudo-nitzschia delicatissima</name>
    <dbReference type="NCBI Taxonomy" id="44447"/>
    <lineage>
        <taxon>Eukaryota</taxon>
        <taxon>Sar</taxon>
        <taxon>Stramenopiles</taxon>
        <taxon>Ochrophyta</taxon>
        <taxon>Bacillariophyta</taxon>
        <taxon>Bacillariophyceae</taxon>
        <taxon>Bacillariophycidae</taxon>
        <taxon>Bacillariales</taxon>
        <taxon>Bacillariaceae</taxon>
        <taxon>Pseudo-nitzschia</taxon>
    </lineage>
</organism>
<dbReference type="AlphaFoldDB" id="A0A7S0UPD0"/>
<evidence type="ECO:0000313" key="2">
    <source>
        <dbReference type="EMBL" id="CAD8763241.1"/>
    </source>
</evidence>
<feature type="chain" id="PRO_5031192054" description="H(+)-exporting diphosphatase" evidence="1">
    <location>
        <begin position="21"/>
        <end position="216"/>
    </location>
</feature>
<proteinExistence type="predicted"/>
<evidence type="ECO:0000256" key="1">
    <source>
        <dbReference type="SAM" id="SignalP"/>
    </source>
</evidence>
<dbReference type="EMBL" id="HBFL01004572">
    <property type="protein sequence ID" value="CAD8763241.1"/>
    <property type="molecule type" value="Transcribed_RNA"/>
</dbReference>
<name>A0A7S0UPD0_9STRA</name>
<reference evidence="2" key="1">
    <citation type="submission" date="2021-01" db="EMBL/GenBank/DDBJ databases">
        <authorList>
            <person name="Corre E."/>
            <person name="Pelletier E."/>
            <person name="Niang G."/>
            <person name="Scheremetjew M."/>
            <person name="Finn R."/>
            <person name="Kale V."/>
            <person name="Holt S."/>
            <person name="Cochrane G."/>
            <person name="Meng A."/>
            <person name="Brown T."/>
            <person name="Cohen L."/>
        </authorList>
    </citation>
    <scope>NUCLEOTIDE SEQUENCE</scope>
    <source>
        <strain evidence="2">UNC1205</strain>
    </source>
</reference>
<evidence type="ECO:0008006" key="3">
    <source>
        <dbReference type="Google" id="ProtNLM"/>
    </source>
</evidence>
<gene>
    <name evidence="2" type="ORF">PDEL1432_LOCUS3281</name>
</gene>
<accession>A0A7S0UPD0</accession>
<feature type="signal peptide" evidence="1">
    <location>
        <begin position="1"/>
        <end position="20"/>
    </location>
</feature>